<keyword evidence="5 9" id="KW-0812">Transmembrane</keyword>
<keyword evidence="3 9" id="KW-1003">Cell membrane</keyword>
<organism evidence="11 12">
    <name type="scientific">Rubripirellula tenax</name>
    <dbReference type="NCBI Taxonomy" id="2528015"/>
    <lineage>
        <taxon>Bacteria</taxon>
        <taxon>Pseudomonadati</taxon>
        <taxon>Planctomycetota</taxon>
        <taxon>Planctomycetia</taxon>
        <taxon>Pirellulales</taxon>
        <taxon>Pirellulaceae</taxon>
        <taxon>Rubripirellula</taxon>
    </lineage>
</organism>
<sequence length="545" mass="60080">MDEEKPNSAPPKRIAQIAMISAVMLWVTGPPLGWWPVAFVAVIPWLFLIATDTPLDRRGYLAIWLTSTVYWLVTLQGLRHAHPAMYLCWILLAAYLAVYHVAFVGICRRAVARRIPLYVAAPIVWVATELIRNYFLTGISAAMLGHALVGVPMMIQIADLFGSYGIGMVLMCCNVATFLQFRRYRGNADRRSMLIATSIASLALIATCGYGYWRLSQPLGEPLATIALLQRDEEVVYEQSGERQEEIFRNYARQAIEAVGESDKPIDLVVWPESMFTGSATWMTAPPNAPVPKEASMTPAEFQAGIVEHQQYFNQRSRSIQQMMIAAKPGRKPPEFLAGCGVIRYDDPIELYSGVVHVGADGDLADWYGKTHLVLVGENIPWISQLPVIGSWIPHLNVGEGGKRMHIAGIDVSPNICIETAVERVTVNQMRALSRTGAVPDVVVTVTNDGWFDDSSIIEHHLRCAQMVAVGIRRPIVSAANNGPTAQINSNGNVVARLATGVNETLIATPRADARDTVYVKIGDIPAWCCVIVTAFFIKRRKVVS</sequence>
<dbReference type="GO" id="GO:0005886">
    <property type="term" value="C:plasma membrane"/>
    <property type="evidence" value="ECO:0007669"/>
    <property type="project" value="UniProtKB-SubCell"/>
</dbReference>
<dbReference type="InterPro" id="IPR003010">
    <property type="entry name" value="C-N_Hydrolase"/>
</dbReference>
<evidence type="ECO:0000256" key="6">
    <source>
        <dbReference type="ARBA" id="ARBA00022989"/>
    </source>
</evidence>
<evidence type="ECO:0000256" key="7">
    <source>
        <dbReference type="ARBA" id="ARBA00023136"/>
    </source>
</evidence>
<proteinExistence type="inferred from homology"/>
<evidence type="ECO:0000256" key="9">
    <source>
        <dbReference type="HAMAP-Rule" id="MF_01148"/>
    </source>
</evidence>
<dbReference type="PANTHER" id="PTHR38686">
    <property type="entry name" value="APOLIPOPROTEIN N-ACYLTRANSFERASE"/>
    <property type="match status" value="1"/>
</dbReference>
<evidence type="ECO:0000259" key="10">
    <source>
        <dbReference type="PROSITE" id="PS50263"/>
    </source>
</evidence>
<keyword evidence="7 9" id="KW-0472">Membrane</keyword>
<evidence type="ECO:0000256" key="1">
    <source>
        <dbReference type="ARBA" id="ARBA00004651"/>
    </source>
</evidence>
<dbReference type="PANTHER" id="PTHR38686:SF1">
    <property type="entry name" value="APOLIPOPROTEIN N-ACYLTRANSFERASE"/>
    <property type="match status" value="1"/>
</dbReference>
<protein>
    <recommendedName>
        <fullName evidence="9">Apolipoprotein N-acyltransferase</fullName>
        <shortName evidence="9">ALP N-acyltransferase</shortName>
        <ecNumber evidence="9">2.3.1.269</ecNumber>
    </recommendedName>
</protein>
<feature type="transmembrane region" description="Helical" evidence="9">
    <location>
        <begin position="61"/>
        <end position="78"/>
    </location>
</feature>
<dbReference type="GO" id="GO:0016410">
    <property type="term" value="F:N-acyltransferase activity"/>
    <property type="evidence" value="ECO:0007669"/>
    <property type="project" value="UniProtKB-UniRule"/>
</dbReference>
<comment type="caution">
    <text evidence="11">The sequence shown here is derived from an EMBL/GenBank/DDBJ whole genome shotgun (WGS) entry which is preliminary data.</text>
</comment>
<dbReference type="Proteomes" id="UP000318288">
    <property type="component" value="Unassembled WGS sequence"/>
</dbReference>
<accession>A0A5C6F0E4</accession>
<dbReference type="RefSeq" id="WP_146459007.1">
    <property type="nucleotide sequence ID" value="NZ_SJPW01000004.1"/>
</dbReference>
<evidence type="ECO:0000256" key="4">
    <source>
        <dbReference type="ARBA" id="ARBA00022679"/>
    </source>
</evidence>
<feature type="domain" description="CN hydrolase" evidence="10">
    <location>
        <begin position="224"/>
        <end position="512"/>
    </location>
</feature>
<keyword evidence="11" id="KW-0449">Lipoprotein</keyword>
<dbReference type="EMBL" id="SJPW01000004">
    <property type="protein sequence ID" value="TWU54858.1"/>
    <property type="molecule type" value="Genomic_DNA"/>
</dbReference>
<evidence type="ECO:0000256" key="8">
    <source>
        <dbReference type="ARBA" id="ARBA00023315"/>
    </source>
</evidence>
<dbReference type="Gene3D" id="3.60.110.10">
    <property type="entry name" value="Carbon-nitrogen hydrolase"/>
    <property type="match status" value="1"/>
</dbReference>
<evidence type="ECO:0000313" key="11">
    <source>
        <dbReference type="EMBL" id="TWU54858.1"/>
    </source>
</evidence>
<gene>
    <name evidence="9 11" type="primary">lnt</name>
    <name evidence="11" type="ORF">Poly51_35780</name>
</gene>
<keyword evidence="12" id="KW-1185">Reference proteome</keyword>
<dbReference type="AlphaFoldDB" id="A0A5C6F0E4"/>
<dbReference type="OrthoDB" id="9804277at2"/>
<dbReference type="HAMAP" id="MF_01148">
    <property type="entry name" value="Lnt"/>
    <property type="match status" value="1"/>
</dbReference>
<dbReference type="InterPro" id="IPR004563">
    <property type="entry name" value="Apolipo_AcylTrfase"/>
</dbReference>
<dbReference type="NCBIfam" id="TIGR00546">
    <property type="entry name" value="lnt"/>
    <property type="match status" value="1"/>
</dbReference>
<feature type="transmembrane region" description="Helical" evidence="9">
    <location>
        <begin position="134"/>
        <end position="155"/>
    </location>
</feature>
<dbReference type="Pfam" id="PF20154">
    <property type="entry name" value="LNT_N"/>
    <property type="match status" value="1"/>
</dbReference>
<comment type="catalytic activity">
    <reaction evidence="9">
        <text>N-terminal S-1,2-diacyl-sn-glyceryl-L-cysteinyl-[lipoprotein] + a glycerophospholipid = N-acyl-S-1,2-diacyl-sn-glyceryl-L-cysteinyl-[lipoprotein] + a 2-acyl-sn-glycero-3-phospholipid + H(+)</text>
        <dbReference type="Rhea" id="RHEA:48228"/>
        <dbReference type="Rhea" id="RHEA-COMP:14681"/>
        <dbReference type="Rhea" id="RHEA-COMP:14684"/>
        <dbReference type="ChEBI" id="CHEBI:15378"/>
        <dbReference type="ChEBI" id="CHEBI:136912"/>
        <dbReference type="ChEBI" id="CHEBI:140656"/>
        <dbReference type="ChEBI" id="CHEBI:140657"/>
        <dbReference type="ChEBI" id="CHEBI:140660"/>
        <dbReference type="EC" id="2.3.1.269"/>
    </reaction>
</comment>
<feature type="transmembrane region" description="Helical" evidence="9">
    <location>
        <begin position="84"/>
        <end position="107"/>
    </location>
</feature>
<evidence type="ECO:0000313" key="12">
    <source>
        <dbReference type="Proteomes" id="UP000318288"/>
    </source>
</evidence>
<evidence type="ECO:0000256" key="3">
    <source>
        <dbReference type="ARBA" id="ARBA00022475"/>
    </source>
</evidence>
<dbReference type="GO" id="GO:0042158">
    <property type="term" value="P:lipoprotein biosynthetic process"/>
    <property type="evidence" value="ECO:0007669"/>
    <property type="project" value="UniProtKB-UniRule"/>
</dbReference>
<keyword evidence="4 9" id="KW-0808">Transferase</keyword>
<keyword evidence="6 9" id="KW-1133">Transmembrane helix</keyword>
<feature type="transmembrane region" description="Helical" evidence="9">
    <location>
        <begin position="32"/>
        <end position="49"/>
    </location>
</feature>
<dbReference type="InterPro" id="IPR036526">
    <property type="entry name" value="C-N_Hydrolase_sf"/>
</dbReference>
<keyword evidence="8 9" id="KW-0012">Acyltransferase</keyword>
<dbReference type="EC" id="2.3.1.269" evidence="9"/>
<evidence type="ECO:0000256" key="5">
    <source>
        <dbReference type="ARBA" id="ARBA00022692"/>
    </source>
</evidence>
<dbReference type="SUPFAM" id="SSF56317">
    <property type="entry name" value="Carbon-nitrogen hydrolase"/>
    <property type="match status" value="1"/>
</dbReference>
<comment type="subcellular location">
    <subcellularLocation>
        <location evidence="1 9">Cell membrane</location>
        <topology evidence="1 9">Multi-pass membrane protein</topology>
    </subcellularLocation>
</comment>
<name>A0A5C6F0E4_9BACT</name>
<dbReference type="Pfam" id="PF00795">
    <property type="entry name" value="CN_hydrolase"/>
    <property type="match status" value="1"/>
</dbReference>
<evidence type="ECO:0000256" key="2">
    <source>
        <dbReference type="ARBA" id="ARBA00010065"/>
    </source>
</evidence>
<dbReference type="InterPro" id="IPR045378">
    <property type="entry name" value="LNT_N"/>
</dbReference>
<reference evidence="11 12" key="1">
    <citation type="submission" date="2019-02" db="EMBL/GenBank/DDBJ databases">
        <title>Deep-cultivation of Planctomycetes and their phenomic and genomic characterization uncovers novel biology.</title>
        <authorList>
            <person name="Wiegand S."/>
            <person name="Jogler M."/>
            <person name="Boedeker C."/>
            <person name="Pinto D."/>
            <person name="Vollmers J."/>
            <person name="Rivas-Marin E."/>
            <person name="Kohn T."/>
            <person name="Peeters S.H."/>
            <person name="Heuer A."/>
            <person name="Rast P."/>
            <person name="Oberbeckmann S."/>
            <person name="Bunk B."/>
            <person name="Jeske O."/>
            <person name="Meyerdierks A."/>
            <person name="Storesund J.E."/>
            <person name="Kallscheuer N."/>
            <person name="Luecker S."/>
            <person name="Lage O.M."/>
            <person name="Pohl T."/>
            <person name="Merkel B.J."/>
            <person name="Hornburger P."/>
            <person name="Mueller R.-W."/>
            <person name="Bruemmer F."/>
            <person name="Labrenz M."/>
            <person name="Spormann A.M."/>
            <person name="Op Den Camp H."/>
            <person name="Overmann J."/>
            <person name="Amann R."/>
            <person name="Jetten M.S.M."/>
            <person name="Mascher T."/>
            <person name="Medema M.H."/>
            <person name="Devos D.P."/>
            <person name="Kaster A.-K."/>
            <person name="Ovreas L."/>
            <person name="Rohde M."/>
            <person name="Galperin M.Y."/>
            <person name="Jogler C."/>
        </authorList>
    </citation>
    <scope>NUCLEOTIDE SEQUENCE [LARGE SCALE GENOMIC DNA]</scope>
    <source>
        <strain evidence="11 12">Poly51</strain>
    </source>
</reference>
<comment type="function">
    <text evidence="9">Catalyzes the phospholipid dependent N-acylation of the N-terminal cysteine of apolipoprotein, the last step in lipoprotein maturation.</text>
</comment>
<dbReference type="PROSITE" id="PS50263">
    <property type="entry name" value="CN_HYDROLASE"/>
    <property type="match status" value="1"/>
</dbReference>
<comment type="similarity">
    <text evidence="2 9">Belongs to the CN hydrolase family. Apolipoprotein N-acyltransferase subfamily.</text>
</comment>
<feature type="transmembrane region" description="Helical" evidence="9">
    <location>
        <begin position="193"/>
        <end position="213"/>
    </location>
</feature>
<feature type="transmembrane region" description="Helical" evidence="9">
    <location>
        <begin position="161"/>
        <end position="181"/>
    </location>
</feature>
<dbReference type="UniPathway" id="UPA00666"/>
<comment type="pathway">
    <text evidence="9">Protein modification; lipoprotein biosynthesis (N-acyl transfer).</text>
</comment>